<evidence type="ECO:0000259" key="11">
    <source>
        <dbReference type="PROSITE" id="PS50157"/>
    </source>
</evidence>
<keyword evidence="3" id="KW-0677">Repeat</keyword>
<name>A0A2G9QJL0_AQUCT</name>
<dbReference type="GO" id="GO:0008270">
    <property type="term" value="F:zinc ion binding"/>
    <property type="evidence" value="ECO:0007669"/>
    <property type="project" value="UniProtKB-KW"/>
</dbReference>
<comment type="subcellular location">
    <subcellularLocation>
        <location evidence="1">Nucleus</location>
    </subcellularLocation>
</comment>
<evidence type="ECO:0000256" key="5">
    <source>
        <dbReference type="ARBA" id="ARBA00022833"/>
    </source>
</evidence>
<feature type="domain" description="C2H2-type" evidence="11">
    <location>
        <begin position="37"/>
        <end position="64"/>
    </location>
</feature>
<dbReference type="PANTHER" id="PTHR24379:SF122">
    <property type="entry name" value="SIMILAR TO ZINC FINGER PROTEIN 84 (HPF2)"/>
    <property type="match status" value="1"/>
</dbReference>
<keyword evidence="13" id="KW-1185">Reference proteome</keyword>
<protein>
    <recommendedName>
        <fullName evidence="11">C2H2-type domain-containing protein</fullName>
    </recommendedName>
</protein>
<dbReference type="FunFam" id="3.30.160.60:FF:002402">
    <property type="entry name" value="Zinc finger protein 347"/>
    <property type="match status" value="1"/>
</dbReference>
<evidence type="ECO:0000256" key="6">
    <source>
        <dbReference type="ARBA" id="ARBA00023015"/>
    </source>
</evidence>
<dbReference type="PROSITE" id="PS00028">
    <property type="entry name" value="ZINC_FINGER_C2H2_1"/>
    <property type="match status" value="5"/>
</dbReference>
<gene>
    <name evidence="12" type="ORF">AB205_0213540</name>
</gene>
<feature type="domain" description="C2H2-type" evidence="11">
    <location>
        <begin position="9"/>
        <end position="36"/>
    </location>
</feature>
<accession>A0A2G9QJL0</accession>
<organism evidence="12 13">
    <name type="scientific">Aquarana catesbeiana</name>
    <name type="common">American bullfrog</name>
    <name type="synonym">Rana catesbeiana</name>
    <dbReference type="NCBI Taxonomy" id="8400"/>
    <lineage>
        <taxon>Eukaryota</taxon>
        <taxon>Metazoa</taxon>
        <taxon>Chordata</taxon>
        <taxon>Craniata</taxon>
        <taxon>Vertebrata</taxon>
        <taxon>Euteleostomi</taxon>
        <taxon>Amphibia</taxon>
        <taxon>Batrachia</taxon>
        <taxon>Anura</taxon>
        <taxon>Neobatrachia</taxon>
        <taxon>Ranoidea</taxon>
        <taxon>Ranidae</taxon>
        <taxon>Aquarana</taxon>
    </lineage>
</organism>
<dbReference type="SMART" id="SM00355">
    <property type="entry name" value="ZnF_C2H2"/>
    <property type="match status" value="6"/>
</dbReference>
<dbReference type="Pfam" id="PF00096">
    <property type="entry name" value="zf-C2H2"/>
    <property type="match status" value="6"/>
</dbReference>
<evidence type="ECO:0000256" key="3">
    <source>
        <dbReference type="ARBA" id="ARBA00022737"/>
    </source>
</evidence>
<evidence type="ECO:0000256" key="8">
    <source>
        <dbReference type="ARBA" id="ARBA00023163"/>
    </source>
</evidence>
<dbReference type="GO" id="GO:0000977">
    <property type="term" value="F:RNA polymerase II transcription regulatory region sequence-specific DNA binding"/>
    <property type="evidence" value="ECO:0007669"/>
    <property type="project" value="TreeGrafter"/>
</dbReference>
<dbReference type="GO" id="GO:0005634">
    <property type="term" value="C:nucleus"/>
    <property type="evidence" value="ECO:0007669"/>
    <property type="project" value="UniProtKB-SubCell"/>
</dbReference>
<keyword evidence="9" id="KW-0539">Nucleus</keyword>
<dbReference type="FunFam" id="3.30.160.60:FF:000446">
    <property type="entry name" value="Zinc finger protein"/>
    <property type="match status" value="1"/>
</dbReference>
<keyword evidence="7" id="KW-0238">DNA-binding</keyword>
<keyword evidence="4 10" id="KW-0863">Zinc-finger</keyword>
<reference evidence="13" key="1">
    <citation type="journal article" date="2017" name="Nat. Commun.">
        <title>The North American bullfrog draft genome provides insight into hormonal regulation of long noncoding RNA.</title>
        <authorList>
            <person name="Hammond S.A."/>
            <person name="Warren R.L."/>
            <person name="Vandervalk B.P."/>
            <person name="Kucuk E."/>
            <person name="Khan H."/>
            <person name="Gibb E.A."/>
            <person name="Pandoh P."/>
            <person name="Kirk H."/>
            <person name="Zhao Y."/>
            <person name="Jones M."/>
            <person name="Mungall A.J."/>
            <person name="Coope R."/>
            <person name="Pleasance S."/>
            <person name="Moore R.A."/>
            <person name="Holt R.A."/>
            <person name="Round J.M."/>
            <person name="Ohora S."/>
            <person name="Walle B.V."/>
            <person name="Veldhoen N."/>
            <person name="Helbing C.C."/>
            <person name="Birol I."/>
        </authorList>
    </citation>
    <scope>NUCLEOTIDE SEQUENCE [LARGE SCALE GENOMIC DNA]</scope>
</reference>
<evidence type="ECO:0000256" key="10">
    <source>
        <dbReference type="PROSITE-ProRule" id="PRU00042"/>
    </source>
</evidence>
<dbReference type="Proteomes" id="UP000228934">
    <property type="component" value="Unassembled WGS sequence"/>
</dbReference>
<dbReference type="EMBL" id="KV967002">
    <property type="protein sequence ID" value="PIO15799.1"/>
    <property type="molecule type" value="Genomic_DNA"/>
</dbReference>
<feature type="domain" description="C2H2-type" evidence="11">
    <location>
        <begin position="241"/>
        <end position="268"/>
    </location>
</feature>
<dbReference type="Gene3D" id="3.30.160.60">
    <property type="entry name" value="Classic Zinc Finger"/>
    <property type="match status" value="7"/>
</dbReference>
<evidence type="ECO:0000313" key="13">
    <source>
        <dbReference type="Proteomes" id="UP000228934"/>
    </source>
</evidence>
<dbReference type="FunFam" id="3.30.160.60:FF:000295">
    <property type="entry name" value="zinc finger protein 19"/>
    <property type="match status" value="1"/>
</dbReference>
<dbReference type="FunFam" id="3.30.160.60:FF:002061">
    <property type="entry name" value="Uncharacterized protein"/>
    <property type="match status" value="1"/>
</dbReference>
<evidence type="ECO:0000256" key="4">
    <source>
        <dbReference type="ARBA" id="ARBA00022771"/>
    </source>
</evidence>
<keyword evidence="6" id="KW-0805">Transcription regulation</keyword>
<sequence>MIHTGERPYLCSECGKGFTQKERLLIHHRIHTGERPYSCSECGKGFIQKDKLVRHQRSHTGERPFSCSVCGKCFSQTSHGPTTFNKLRLIFGKCGRNTRAFFLSFKVFKIFWRRKIHFCTPEDSQRKRVFSMFSLDCGKGFTAKSTLNMHRRTHTGEMPYMCMECGRSFKQKGNLIHHRLIHTGERPFPCPQCGKDFRLKSALALHRKIHAAEETFSCTERNLSTFQKVNSVDQNKHQKRFSCSECEKSFTQKGSLLRHQKIHTGERNISCSETAVVWMVEEICRRM</sequence>
<evidence type="ECO:0000256" key="9">
    <source>
        <dbReference type="ARBA" id="ARBA00023242"/>
    </source>
</evidence>
<keyword evidence="8" id="KW-0804">Transcription</keyword>
<feature type="domain" description="C2H2-type" evidence="11">
    <location>
        <begin position="188"/>
        <end position="215"/>
    </location>
</feature>
<proteinExistence type="predicted"/>
<evidence type="ECO:0000313" key="12">
    <source>
        <dbReference type="EMBL" id="PIO15799.1"/>
    </source>
</evidence>
<dbReference type="FunFam" id="3.30.160.60:FF:002716">
    <property type="entry name" value="Zinc finger protein 212"/>
    <property type="match status" value="1"/>
</dbReference>
<evidence type="ECO:0000256" key="7">
    <source>
        <dbReference type="ARBA" id="ARBA00023125"/>
    </source>
</evidence>
<dbReference type="InterPro" id="IPR036236">
    <property type="entry name" value="Znf_C2H2_sf"/>
</dbReference>
<keyword evidence="5" id="KW-0862">Zinc</keyword>
<keyword evidence="2" id="KW-0479">Metal-binding</keyword>
<feature type="domain" description="C2H2-type" evidence="11">
    <location>
        <begin position="130"/>
        <end position="159"/>
    </location>
</feature>
<dbReference type="AlphaFoldDB" id="A0A2G9QJL0"/>
<dbReference type="GO" id="GO:0000981">
    <property type="term" value="F:DNA-binding transcription factor activity, RNA polymerase II-specific"/>
    <property type="evidence" value="ECO:0007669"/>
    <property type="project" value="TreeGrafter"/>
</dbReference>
<dbReference type="FunFam" id="3.30.160.60:FF:000759">
    <property type="entry name" value="zinc finger protein 16"/>
    <property type="match status" value="1"/>
</dbReference>
<dbReference type="InterPro" id="IPR013087">
    <property type="entry name" value="Znf_C2H2_type"/>
</dbReference>
<dbReference type="PANTHER" id="PTHR24379">
    <property type="entry name" value="KRAB AND ZINC FINGER DOMAIN-CONTAINING"/>
    <property type="match status" value="1"/>
</dbReference>
<dbReference type="OrthoDB" id="8113227at2759"/>
<dbReference type="PROSITE" id="PS50157">
    <property type="entry name" value="ZINC_FINGER_C2H2_2"/>
    <property type="match status" value="6"/>
</dbReference>
<evidence type="ECO:0000256" key="1">
    <source>
        <dbReference type="ARBA" id="ARBA00004123"/>
    </source>
</evidence>
<evidence type="ECO:0000256" key="2">
    <source>
        <dbReference type="ARBA" id="ARBA00022723"/>
    </source>
</evidence>
<dbReference type="FunFam" id="3.30.160.60:FF:000557">
    <property type="entry name" value="zinc finger and SCAN domain-containing protein 29"/>
    <property type="match status" value="1"/>
</dbReference>
<dbReference type="SUPFAM" id="SSF57667">
    <property type="entry name" value="beta-beta-alpha zinc fingers"/>
    <property type="match status" value="5"/>
</dbReference>
<feature type="domain" description="C2H2-type" evidence="11">
    <location>
        <begin position="160"/>
        <end position="187"/>
    </location>
</feature>